<dbReference type="AlphaFoldDB" id="A0A814CQN9"/>
<evidence type="ECO:0000313" key="2">
    <source>
        <dbReference type="EMBL" id="CAF3721705.1"/>
    </source>
</evidence>
<keyword evidence="3" id="KW-1185">Reference proteome</keyword>
<comment type="caution">
    <text evidence="1">The sequence shown here is derived from an EMBL/GenBank/DDBJ whole genome shotgun (WGS) entry which is preliminary data.</text>
</comment>
<accession>A0A814CQN9</accession>
<dbReference type="EMBL" id="CAJOBC010002215">
    <property type="protein sequence ID" value="CAF3721705.1"/>
    <property type="molecule type" value="Genomic_DNA"/>
</dbReference>
<gene>
    <name evidence="1" type="ORF">GPM918_LOCUS10950</name>
    <name evidence="2" type="ORF">SRO942_LOCUS10951</name>
</gene>
<proteinExistence type="predicted"/>
<organism evidence="1 3">
    <name type="scientific">Didymodactylos carnosus</name>
    <dbReference type="NCBI Taxonomy" id="1234261"/>
    <lineage>
        <taxon>Eukaryota</taxon>
        <taxon>Metazoa</taxon>
        <taxon>Spiralia</taxon>
        <taxon>Gnathifera</taxon>
        <taxon>Rotifera</taxon>
        <taxon>Eurotatoria</taxon>
        <taxon>Bdelloidea</taxon>
        <taxon>Philodinida</taxon>
        <taxon>Philodinidae</taxon>
        <taxon>Didymodactylos</taxon>
    </lineage>
</organism>
<evidence type="ECO:0000313" key="1">
    <source>
        <dbReference type="EMBL" id="CAF0945521.1"/>
    </source>
</evidence>
<dbReference type="Proteomes" id="UP000681722">
    <property type="component" value="Unassembled WGS sequence"/>
</dbReference>
<name>A0A814CQN9_9BILA</name>
<sequence>MNTYQQVELPSGVIGTMDKERTILSSKLYGTLNELRYEMQVQSLSKSSLLLQPVFSPTGLSSFKAPCFSNETVYWPQVLLTFAYH</sequence>
<dbReference type="EMBL" id="CAJNOQ010002215">
    <property type="protein sequence ID" value="CAF0945521.1"/>
    <property type="molecule type" value="Genomic_DNA"/>
</dbReference>
<dbReference type="Proteomes" id="UP000663829">
    <property type="component" value="Unassembled WGS sequence"/>
</dbReference>
<protein>
    <submittedName>
        <fullName evidence="1">Uncharacterized protein</fullName>
    </submittedName>
</protein>
<evidence type="ECO:0000313" key="3">
    <source>
        <dbReference type="Proteomes" id="UP000663829"/>
    </source>
</evidence>
<reference evidence="1" key="1">
    <citation type="submission" date="2021-02" db="EMBL/GenBank/DDBJ databases">
        <authorList>
            <person name="Nowell W R."/>
        </authorList>
    </citation>
    <scope>NUCLEOTIDE SEQUENCE</scope>
</reference>